<organism evidence="1 2">
    <name type="scientific">Schistosoma margrebowiei</name>
    <dbReference type="NCBI Taxonomy" id="48269"/>
    <lineage>
        <taxon>Eukaryota</taxon>
        <taxon>Metazoa</taxon>
        <taxon>Spiralia</taxon>
        <taxon>Lophotrochozoa</taxon>
        <taxon>Platyhelminthes</taxon>
        <taxon>Trematoda</taxon>
        <taxon>Digenea</taxon>
        <taxon>Strigeidida</taxon>
        <taxon>Schistosomatoidea</taxon>
        <taxon>Schistosomatidae</taxon>
        <taxon>Schistosoma</taxon>
    </lineage>
</organism>
<sequence>METSTLEGKHGIQWIAWMQLDDLDFTNDLALQYHTHEKMLKNHFLANCVHLQRDKLGQTGSLLPDEVADSVREVLAKPGCGRAI</sequence>
<dbReference type="EMBL" id="UZAI01017266">
    <property type="protein sequence ID" value="VDP22668.1"/>
    <property type="molecule type" value="Genomic_DNA"/>
</dbReference>
<proteinExistence type="predicted"/>
<name>A0A183MLR9_9TREM</name>
<evidence type="ECO:0000313" key="1">
    <source>
        <dbReference type="EMBL" id="VDP22668.1"/>
    </source>
</evidence>
<accession>A0A183MLR9</accession>
<dbReference type="AlphaFoldDB" id="A0A183MLR9"/>
<protein>
    <submittedName>
        <fullName evidence="1">Uncharacterized protein</fullName>
    </submittedName>
</protein>
<dbReference type="Proteomes" id="UP000277204">
    <property type="component" value="Unassembled WGS sequence"/>
</dbReference>
<reference evidence="1 2" key="1">
    <citation type="submission" date="2018-11" db="EMBL/GenBank/DDBJ databases">
        <authorList>
            <consortium name="Pathogen Informatics"/>
        </authorList>
    </citation>
    <scope>NUCLEOTIDE SEQUENCE [LARGE SCALE GENOMIC DNA]</scope>
    <source>
        <strain evidence="1 2">Zambia</strain>
    </source>
</reference>
<evidence type="ECO:0000313" key="2">
    <source>
        <dbReference type="Proteomes" id="UP000277204"/>
    </source>
</evidence>
<keyword evidence="2" id="KW-1185">Reference proteome</keyword>
<gene>
    <name evidence="1" type="ORF">SMRZ_LOCUS16994</name>
</gene>